<dbReference type="PANTHER" id="PTHR20905:SF32">
    <property type="entry name" value="ARYLALKYLAMINE N-ACETYLTRANSFERASE-LIKE 7, ISOFORM A"/>
    <property type="match status" value="1"/>
</dbReference>
<sequence length="336" mass="38151">MATIILRSINAALTARQAKGLISRSSTVLVESSKNYQKGAALCQQRFHSASNNTRIISINGTWTFLRNWSTASTESERSDNFSLSWKRPPGPPKVWKRIESATESRIKTKDEKPLKFTVEEVPVERVEDAVDLMANYFIPDEVICNSLKIKDDPLAVQDCRDLWRLALRQGISVAVFLEDSSVELREIAAVNVIFVMTPEDEKKLKNYKVQSLPLKSKRTKPVLEYVFSVTDKINVMKHYGVDKFMAGFGMTVNPRFRGHSLGGYLLGSRNEIGREYNLRATETSFTGPASQTLALRSGFEILWQKKYSELYDENGKPLFPDVKIEYCTMMGKRLD</sequence>
<dbReference type="AlphaFoldDB" id="A0AAJ7CD87"/>
<evidence type="ECO:0000313" key="1">
    <source>
        <dbReference type="Proteomes" id="UP000694920"/>
    </source>
</evidence>
<proteinExistence type="predicted"/>
<reference evidence="2" key="1">
    <citation type="submission" date="2025-08" db="UniProtKB">
        <authorList>
            <consortium name="RefSeq"/>
        </authorList>
    </citation>
    <scope>IDENTIFICATION</scope>
</reference>
<dbReference type="PANTHER" id="PTHR20905">
    <property type="entry name" value="N-ACETYLTRANSFERASE-RELATED"/>
    <property type="match status" value="1"/>
</dbReference>
<dbReference type="GeneID" id="107273866"/>
<dbReference type="GO" id="GO:0008080">
    <property type="term" value="F:N-acetyltransferase activity"/>
    <property type="evidence" value="ECO:0007669"/>
    <property type="project" value="TreeGrafter"/>
</dbReference>
<dbReference type="Gene3D" id="3.40.630.30">
    <property type="match status" value="1"/>
</dbReference>
<name>A0AAJ7CD87_CEPCN</name>
<dbReference type="Proteomes" id="UP000694920">
    <property type="component" value="Unplaced"/>
</dbReference>
<protein>
    <submittedName>
        <fullName evidence="2">Uncharacterized protein LOC107273866 isoform X1</fullName>
    </submittedName>
</protein>
<organism evidence="1 2">
    <name type="scientific">Cephus cinctus</name>
    <name type="common">Wheat stem sawfly</name>
    <dbReference type="NCBI Taxonomy" id="211228"/>
    <lineage>
        <taxon>Eukaryota</taxon>
        <taxon>Metazoa</taxon>
        <taxon>Ecdysozoa</taxon>
        <taxon>Arthropoda</taxon>
        <taxon>Hexapoda</taxon>
        <taxon>Insecta</taxon>
        <taxon>Pterygota</taxon>
        <taxon>Neoptera</taxon>
        <taxon>Endopterygota</taxon>
        <taxon>Hymenoptera</taxon>
        <taxon>Cephoidea</taxon>
        <taxon>Cephidae</taxon>
        <taxon>Cephus</taxon>
    </lineage>
</organism>
<evidence type="ECO:0000313" key="2">
    <source>
        <dbReference type="RefSeq" id="XP_015607944.1"/>
    </source>
</evidence>
<gene>
    <name evidence="2" type="primary">LOC107273866</name>
</gene>
<keyword evidence="1" id="KW-1185">Reference proteome</keyword>
<dbReference type="KEGG" id="ccin:107273866"/>
<accession>A0AAJ7CD87</accession>
<dbReference type="RefSeq" id="XP_015607944.1">
    <property type="nucleotide sequence ID" value="XM_015752458.2"/>
</dbReference>